<dbReference type="Gene3D" id="2.40.50.100">
    <property type="match status" value="2"/>
</dbReference>
<evidence type="ECO:0000313" key="9">
    <source>
        <dbReference type="Proteomes" id="UP001231941"/>
    </source>
</evidence>
<protein>
    <submittedName>
        <fullName evidence="8">Efflux RND transporter periplasmic adaptor subunit</fullName>
    </submittedName>
</protein>
<dbReference type="NCBIfam" id="TIGR01730">
    <property type="entry name" value="RND_mfp"/>
    <property type="match status" value="1"/>
</dbReference>
<dbReference type="EMBL" id="JAVAMP010000003">
    <property type="protein sequence ID" value="MDP5274512.1"/>
    <property type="molecule type" value="Genomic_DNA"/>
</dbReference>
<keyword evidence="3 4" id="KW-0175">Coiled coil</keyword>
<keyword evidence="9" id="KW-1185">Reference proteome</keyword>
<dbReference type="PROSITE" id="PS51257">
    <property type="entry name" value="PROKAR_LIPOPROTEIN"/>
    <property type="match status" value="1"/>
</dbReference>
<name>A0ABT9IYW0_9BACL</name>
<gene>
    <name evidence="8" type="ORF">Q5Y73_10355</name>
</gene>
<evidence type="ECO:0000256" key="3">
    <source>
        <dbReference type="ARBA" id="ARBA00023054"/>
    </source>
</evidence>
<feature type="compositionally biased region" description="Low complexity" evidence="5">
    <location>
        <begin position="458"/>
        <end position="478"/>
    </location>
</feature>
<evidence type="ECO:0000256" key="4">
    <source>
        <dbReference type="SAM" id="Coils"/>
    </source>
</evidence>
<evidence type="ECO:0000313" key="8">
    <source>
        <dbReference type="EMBL" id="MDP5274512.1"/>
    </source>
</evidence>
<dbReference type="InterPro" id="IPR058647">
    <property type="entry name" value="BSH_CzcB-like"/>
</dbReference>
<keyword evidence="6" id="KW-0732">Signal</keyword>
<sequence length="574" mass="60996">MKWKKVIITIIALAFVVGCSSEESTEGQPSDMPNGGSPSAAQGAGGMGMGGMGGMGGGQMPPGGMGQRSAQIATVELQDIEKGSLDVTQRLLGTVVQSSEVEVISDMNGEIVNLLVSKGDSVEKGQVIAELDSSNLEDALLQEQNSLASANQQLDNALLSYDQAKQKLEDAQSGTINELDSENLKSVWEDAQENVASMERLYEEGAVPLDDLEKAQDQEEQAKLAYEKDTLNSENDVESAELSLQQAQNSVDSAKISVSQAQLKLDQATENFNDAVIYAPIAGEITALNINAGDQVSTQASIMTITDVSEMMITSKITAEQKSLLPVGSEVEVTTTSQYKPVKATVTYVSSVRNPDGFFDVEIHLDNESENTIQNGDIAQIILSTTLVENEYIVPTNAVFLKEDSNYIFVVDANSDMKTAMKREVEIINLQSDYTAIKVELVEGEQLIVDGQAQVSDGMPVLLPGEEPPEGMMPNPDGNGERTPPEGMDPNAAGNGERPRPEGMDPDAAGNGERPRPEGMDPDAAGNGERPRPEGMDPNAAGNGERPRPEEMNPDANSSGQAPEGNGDSDVGGN</sequence>
<evidence type="ECO:0000256" key="1">
    <source>
        <dbReference type="ARBA" id="ARBA00004196"/>
    </source>
</evidence>
<feature type="signal peptide" evidence="6">
    <location>
        <begin position="1"/>
        <end position="21"/>
    </location>
</feature>
<feature type="compositionally biased region" description="Gly residues" evidence="5">
    <location>
        <begin position="43"/>
        <end position="66"/>
    </location>
</feature>
<feature type="coiled-coil region" evidence="4">
    <location>
        <begin position="133"/>
        <end position="174"/>
    </location>
</feature>
<evidence type="ECO:0000256" key="2">
    <source>
        <dbReference type="ARBA" id="ARBA00009477"/>
    </source>
</evidence>
<dbReference type="InterPro" id="IPR050465">
    <property type="entry name" value="UPF0194_transport"/>
</dbReference>
<dbReference type="Gene3D" id="2.40.420.20">
    <property type="match status" value="1"/>
</dbReference>
<dbReference type="Proteomes" id="UP001231941">
    <property type="component" value="Unassembled WGS sequence"/>
</dbReference>
<comment type="caution">
    <text evidence="8">The sequence shown here is derived from an EMBL/GenBank/DDBJ whole genome shotgun (WGS) entry which is preliminary data.</text>
</comment>
<feature type="domain" description="CzcB-like barrel-sandwich hybrid" evidence="7">
    <location>
        <begin position="101"/>
        <end position="307"/>
    </location>
</feature>
<reference evidence="8 9" key="1">
    <citation type="submission" date="2023-08" db="EMBL/GenBank/DDBJ databases">
        <authorList>
            <person name="Park J.-S."/>
        </authorList>
    </citation>
    <scope>NUCLEOTIDE SEQUENCE [LARGE SCALE GENOMIC DNA]</scope>
    <source>
        <strain evidence="8 9">2205SS18-9</strain>
    </source>
</reference>
<dbReference type="Gene3D" id="1.10.287.470">
    <property type="entry name" value="Helix hairpin bin"/>
    <property type="match status" value="1"/>
</dbReference>
<dbReference type="Gene3D" id="2.40.30.170">
    <property type="match status" value="1"/>
</dbReference>
<organism evidence="8 9">
    <name type="scientific">Chengkuizengella axinellae</name>
    <dbReference type="NCBI Taxonomy" id="3064388"/>
    <lineage>
        <taxon>Bacteria</taxon>
        <taxon>Bacillati</taxon>
        <taxon>Bacillota</taxon>
        <taxon>Bacilli</taxon>
        <taxon>Bacillales</taxon>
        <taxon>Paenibacillaceae</taxon>
        <taxon>Chengkuizengella</taxon>
    </lineage>
</organism>
<feature type="chain" id="PRO_5046273333" evidence="6">
    <location>
        <begin position="22"/>
        <end position="574"/>
    </location>
</feature>
<evidence type="ECO:0000256" key="5">
    <source>
        <dbReference type="SAM" id="MobiDB-lite"/>
    </source>
</evidence>
<dbReference type="InterPro" id="IPR006143">
    <property type="entry name" value="RND_pump_MFP"/>
</dbReference>
<comment type="similarity">
    <text evidence="2">Belongs to the membrane fusion protein (MFP) (TC 8.A.1) family.</text>
</comment>
<proteinExistence type="inferred from homology"/>
<dbReference type="PANTHER" id="PTHR32347">
    <property type="entry name" value="EFFLUX SYSTEM COMPONENT YKNX-RELATED"/>
    <property type="match status" value="1"/>
</dbReference>
<accession>A0ABT9IYW0</accession>
<dbReference type="RefSeq" id="WP_305991818.1">
    <property type="nucleotide sequence ID" value="NZ_JAVAMP010000003.1"/>
</dbReference>
<feature type="coiled-coil region" evidence="4">
    <location>
        <begin position="209"/>
        <end position="271"/>
    </location>
</feature>
<evidence type="ECO:0000259" key="7">
    <source>
        <dbReference type="Pfam" id="PF25973"/>
    </source>
</evidence>
<dbReference type="SUPFAM" id="SSF111369">
    <property type="entry name" value="HlyD-like secretion proteins"/>
    <property type="match status" value="2"/>
</dbReference>
<dbReference type="Pfam" id="PF25973">
    <property type="entry name" value="BSH_CzcB"/>
    <property type="match status" value="1"/>
</dbReference>
<evidence type="ECO:0000256" key="6">
    <source>
        <dbReference type="SAM" id="SignalP"/>
    </source>
</evidence>
<dbReference type="PANTHER" id="PTHR32347:SF14">
    <property type="entry name" value="EFFLUX SYSTEM COMPONENT YKNX-RELATED"/>
    <property type="match status" value="1"/>
</dbReference>
<feature type="region of interest" description="Disordered" evidence="5">
    <location>
        <begin position="22"/>
        <end position="69"/>
    </location>
</feature>
<comment type="subcellular location">
    <subcellularLocation>
        <location evidence="1">Cell envelope</location>
    </subcellularLocation>
</comment>
<feature type="region of interest" description="Disordered" evidence="5">
    <location>
        <begin position="458"/>
        <end position="574"/>
    </location>
</feature>